<dbReference type="PANTHER" id="PTHR46759">
    <property type="entry name" value="LEUCINE-RICH REPEAT-CONTAINING PROTEIN 72"/>
    <property type="match status" value="1"/>
</dbReference>
<organism evidence="1 2">
    <name type="scientific">Chrysemys picta bellii</name>
    <name type="common">Western painted turtle</name>
    <name type="synonym">Emys bellii</name>
    <dbReference type="NCBI Taxonomy" id="8478"/>
    <lineage>
        <taxon>Eukaryota</taxon>
        <taxon>Metazoa</taxon>
        <taxon>Chordata</taxon>
        <taxon>Craniata</taxon>
        <taxon>Vertebrata</taxon>
        <taxon>Euteleostomi</taxon>
        <taxon>Archelosauria</taxon>
        <taxon>Testudinata</taxon>
        <taxon>Testudines</taxon>
        <taxon>Cryptodira</taxon>
        <taxon>Durocryptodira</taxon>
        <taxon>Testudinoidea</taxon>
        <taxon>Emydidae</taxon>
        <taxon>Chrysemys</taxon>
    </lineage>
</organism>
<reference evidence="1" key="3">
    <citation type="submission" date="2025-09" db="UniProtKB">
        <authorList>
            <consortium name="Ensembl"/>
        </authorList>
    </citation>
    <scope>IDENTIFICATION</scope>
</reference>
<reference evidence="1" key="2">
    <citation type="submission" date="2025-08" db="UniProtKB">
        <authorList>
            <consortium name="Ensembl"/>
        </authorList>
    </citation>
    <scope>IDENTIFICATION</scope>
</reference>
<protein>
    <submittedName>
        <fullName evidence="1">Leucine rich repeat containing 72</fullName>
    </submittedName>
</protein>
<dbReference type="SUPFAM" id="SSF52075">
    <property type="entry name" value="Outer arm dynein light chain 1"/>
    <property type="match status" value="1"/>
</dbReference>
<dbReference type="InterPro" id="IPR032675">
    <property type="entry name" value="LRR_dom_sf"/>
</dbReference>
<dbReference type="Gene3D" id="3.80.10.10">
    <property type="entry name" value="Ribonuclease Inhibitor"/>
    <property type="match status" value="1"/>
</dbReference>
<dbReference type="PROSITE" id="PS51450">
    <property type="entry name" value="LRR"/>
    <property type="match status" value="2"/>
</dbReference>
<evidence type="ECO:0000313" key="1">
    <source>
        <dbReference type="Ensembl" id="ENSCPBP00000031137.1"/>
    </source>
</evidence>
<dbReference type="AlphaFoldDB" id="A0A8C3PBV7"/>
<sequence length="270" mass="31084">MSQCCTLLDKPCLVAPGHTFSNNFPIGFVSSQMGLKEVPNLSRFQTLRYLWLNNNKIQKLTFLINNYRLTELYLNNNELTDIAGALKHLHALQILLLHNNQLKNLDTTVKELKGMISLQTLNLFHNPLSQDPGYRLYVTYFLSSVQHLDRKKVTQKERESALHIYNHERSRVLQSIGFGKRIDMPLVTKTVSTRCTPFAKSLLLSPGYEVANHINKVPFENPEDAVFVRAMKRSIMEFSSVDWNKIPTCLGICLENKPEEPHEKLTVKFR</sequence>
<keyword evidence="2" id="KW-1185">Reference proteome</keyword>
<dbReference type="Pfam" id="PF14580">
    <property type="entry name" value="LRR_9"/>
    <property type="match status" value="1"/>
</dbReference>
<reference evidence="1" key="1">
    <citation type="journal article" date="2015" name="Genome Biol. Evol.">
        <title>Physical Mapping and Refinement of the Painted Turtle Genome (Chrysemys picta) Inform Amniote Genome Evolution and Challenge Turtle-Bird Chromosomal Conservation.</title>
        <authorList>
            <person name="Badenhorst D."/>
            <person name="Hillier L.W."/>
            <person name="Literman R."/>
            <person name="Montiel E.E."/>
            <person name="Radhakrishnan S."/>
            <person name="Shen Y."/>
            <person name="Minx P."/>
            <person name="Janes D.E."/>
            <person name="Warren W.C."/>
            <person name="Edwards S.V."/>
            <person name="Valenzuela N."/>
        </authorList>
    </citation>
    <scope>NUCLEOTIDE SEQUENCE [LARGE SCALE GENOMIC DNA]</scope>
</reference>
<name>A0A8C3PBV7_CHRPI</name>
<dbReference type="Ensembl" id="ENSCPBT00000036635.1">
    <property type="protein sequence ID" value="ENSCPBP00000031137.1"/>
    <property type="gene ID" value="ENSCPBG00000021861.1"/>
</dbReference>
<proteinExistence type="predicted"/>
<dbReference type="GeneTree" id="ENSGT00940000165642"/>
<dbReference type="InterPro" id="IPR001611">
    <property type="entry name" value="Leu-rich_rpt"/>
</dbReference>
<dbReference type="Proteomes" id="UP000694380">
    <property type="component" value="Chromosome 2"/>
</dbReference>
<gene>
    <name evidence="1" type="primary">LRRC72</name>
</gene>
<accession>A0A8C3PBV7</accession>
<dbReference type="PANTHER" id="PTHR46759:SF1">
    <property type="entry name" value="LEUCINE-RICH REPEAT-CONTAINING PROTEIN 72"/>
    <property type="match status" value="1"/>
</dbReference>
<dbReference type="InterPro" id="IPR042655">
    <property type="entry name" value="LRC72"/>
</dbReference>
<evidence type="ECO:0000313" key="2">
    <source>
        <dbReference type="Proteomes" id="UP000694380"/>
    </source>
</evidence>